<dbReference type="InterPro" id="IPR015424">
    <property type="entry name" value="PyrdxlP-dep_Trfase"/>
</dbReference>
<dbReference type="Gene3D" id="3.40.640.10">
    <property type="entry name" value="Type I PLP-dependent aspartate aminotransferase-like (Major domain)"/>
    <property type="match status" value="1"/>
</dbReference>
<evidence type="ECO:0000313" key="8">
    <source>
        <dbReference type="EMBL" id="SDX18734.1"/>
    </source>
</evidence>
<dbReference type="EC" id="2.6.1.-" evidence="6"/>
<comment type="cofactor">
    <cofactor evidence="1 6">
        <name>pyridoxal 5'-phosphate</name>
        <dbReference type="ChEBI" id="CHEBI:597326"/>
    </cofactor>
</comment>
<evidence type="ECO:0000256" key="3">
    <source>
        <dbReference type="ARBA" id="ARBA00022576"/>
    </source>
</evidence>
<keyword evidence="9" id="KW-1185">Reference proteome</keyword>
<evidence type="ECO:0000313" key="9">
    <source>
        <dbReference type="Proteomes" id="UP000198534"/>
    </source>
</evidence>
<name>A0A1H2ZPF5_9BACL</name>
<comment type="similarity">
    <text evidence="2 6">Belongs to the class-I pyridoxal-phosphate-dependent aminotransferase family.</text>
</comment>
<accession>A0A1H2ZPF5</accession>
<proteinExistence type="inferred from homology"/>
<gene>
    <name evidence="8" type="ORF">SAMN05444487_111134</name>
</gene>
<dbReference type="Pfam" id="PF00155">
    <property type="entry name" value="Aminotran_1_2"/>
    <property type="match status" value="1"/>
</dbReference>
<feature type="domain" description="Aminotransferase class I/classII large" evidence="7">
    <location>
        <begin position="31"/>
        <end position="385"/>
    </location>
</feature>
<dbReference type="CDD" id="cd00609">
    <property type="entry name" value="AAT_like"/>
    <property type="match status" value="1"/>
</dbReference>
<evidence type="ECO:0000256" key="5">
    <source>
        <dbReference type="ARBA" id="ARBA00022898"/>
    </source>
</evidence>
<sequence length="392" mass="42624">MKLSQRVQSLTPSKTIEITSTANELKKQGHDVIVLGAGEPDFNTPAHILDAAIQSMREGHTKYTPAGGITELKEAIVKKLERDNGLSYSGNEITVTVGAKHALYNLFQVILDEGDEVIIPAPYWVSYIEQVKLAGGVPVIIEGKEENGFKITPEQLKEAITERTGAFLLNSPSNPTGAMYDREELEALGAICLDHDLVIVSDEIYEHLIYGDDKHISIAAISPELKSNTVIINGVSKTYAMTGWRIGYAAGDARIIKGMTSLSSHSTSNPTSIAQYAALEALDGTQEPVKQMLAAFKERRDYLVGRLQKMEGVSCDTPKGAFYVFANVKEAAKQGGFDSADAWVKGLLEEEKVATVPGSAFGSANHVRLSYATSLEQLQEACDRISRFIKSK</sequence>
<dbReference type="GO" id="GO:0030170">
    <property type="term" value="F:pyridoxal phosphate binding"/>
    <property type="evidence" value="ECO:0007669"/>
    <property type="project" value="InterPro"/>
</dbReference>
<keyword evidence="4 6" id="KW-0808">Transferase</keyword>
<evidence type="ECO:0000259" key="7">
    <source>
        <dbReference type="Pfam" id="PF00155"/>
    </source>
</evidence>
<dbReference type="SUPFAM" id="SSF53383">
    <property type="entry name" value="PLP-dependent transferases"/>
    <property type="match status" value="1"/>
</dbReference>
<dbReference type="InterPro" id="IPR004838">
    <property type="entry name" value="NHTrfase_class1_PyrdxlP-BS"/>
</dbReference>
<dbReference type="FunFam" id="3.40.640.10:FF:000033">
    <property type="entry name" value="Aspartate aminotransferase"/>
    <property type="match status" value="1"/>
</dbReference>
<evidence type="ECO:0000256" key="6">
    <source>
        <dbReference type="RuleBase" id="RU000481"/>
    </source>
</evidence>
<dbReference type="InterPro" id="IPR004839">
    <property type="entry name" value="Aminotransferase_I/II_large"/>
</dbReference>
<dbReference type="OrthoDB" id="9802328at2"/>
<dbReference type="Gene3D" id="3.90.1150.10">
    <property type="entry name" value="Aspartate Aminotransferase, domain 1"/>
    <property type="match status" value="1"/>
</dbReference>
<keyword evidence="5" id="KW-0663">Pyridoxal phosphate</keyword>
<dbReference type="RefSeq" id="WP_091741024.1">
    <property type="nucleotide sequence ID" value="NZ_FNNQ01000011.1"/>
</dbReference>
<dbReference type="STRING" id="1048340.SAMN05444487_111134"/>
<reference evidence="8 9" key="1">
    <citation type="submission" date="2016-10" db="EMBL/GenBank/DDBJ databases">
        <authorList>
            <person name="de Groot N.N."/>
        </authorList>
    </citation>
    <scope>NUCLEOTIDE SEQUENCE [LARGE SCALE GENOMIC DNA]</scope>
    <source>
        <strain evidence="8 9">DSM 45610</strain>
    </source>
</reference>
<evidence type="ECO:0000256" key="2">
    <source>
        <dbReference type="ARBA" id="ARBA00007441"/>
    </source>
</evidence>
<dbReference type="PRINTS" id="PR00753">
    <property type="entry name" value="ACCSYNTHASE"/>
</dbReference>
<protein>
    <recommendedName>
        <fullName evidence="6">Aminotransferase</fullName>
        <ecNumber evidence="6">2.6.1.-</ecNumber>
    </recommendedName>
</protein>
<dbReference type="AlphaFoldDB" id="A0A1H2ZPF5"/>
<dbReference type="PANTHER" id="PTHR46383:SF1">
    <property type="entry name" value="ASPARTATE AMINOTRANSFERASE"/>
    <property type="match status" value="1"/>
</dbReference>
<dbReference type="Proteomes" id="UP000198534">
    <property type="component" value="Unassembled WGS sequence"/>
</dbReference>
<dbReference type="InterPro" id="IPR050596">
    <property type="entry name" value="AspAT/PAT-like"/>
</dbReference>
<organism evidence="8 9">
    <name type="scientific">Marininema mesophilum</name>
    <dbReference type="NCBI Taxonomy" id="1048340"/>
    <lineage>
        <taxon>Bacteria</taxon>
        <taxon>Bacillati</taxon>
        <taxon>Bacillota</taxon>
        <taxon>Bacilli</taxon>
        <taxon>Bacillales</taxon>
        <taxon>Thermoactinomycetaceae</taxon>
        <taxon>Marininema</taxon>
    </lineage>
</organism>
<evidence type="ECO:0000256" key="4">
    <source>
        <dbReference type="ARBA" id="ARBA00022679"/>
    </source>
</evidence>
<dbReference type="InterPro" id="IPR015422">
    <property type="entry name" value="PyrdxlP-dep_Trfase_small"/>
</dbReference>
<evidence type="ECO:0000256" key="1">
    <source>
        <dbReference type="ARBA" id="ARBA00001933"/>
    </source>
</evidence>
<dbReference type="PANTHER" id="PTHR46383">
    <property type="entry name" value="ASPARTATE AMINOTRANSFERASE"/>
    <property type="match status" value="1"/>
</dbReference>
<keyword evidence="3 6" id="KW-0032">Aminotransferase</keyword>
<dbReference type="GO" id="GO:0006520">
    <property type="term" value="P:amino acid metabolic process"/>
    <property type="evidence" value="ECO:0007669"/>
    <property type="project" value="InterPro"/>
</dbReference>
<dbReference type="GO" id="GO:0008483">
    <property type="term" value="F:transaminase activity"/>
    <property type="evidence" value="ECO:0007669"/>
    <property type="project" value="UniProtKB-KW"/>
</dbReference>
<dbReference type="PROSITE" id="PS00105">
    <property type="entry name" value="AA_TRANSFER_CLASS_1"/>
    <property type="match status" value="1"/>
</dbReference>
<dbReference type="EMBL" id="FNNQ01000011">
    <property type="protein sequence ID" value="SDX18734.1"/>
    <property type="molecule type" value="Genomic_DNA"/>
</dbReference>
<dbReference type="InterPro" id="IPR015421">
    <property type="entry name" value="PyrdxlP-dep_Trfase_major"/>
</dbReference>